<sequence>MRSLKTKDLFSAVRLIKEIGVREEIKKVALEKGEKDANTVGFDLLFSIIEKATEKNTEQKLYEFLSGPFECEAKDVEEMDLLELLENITQVADINKWKDFLSKAAQLIR</sequence>
<name>A0A964RIG8_9CLOT</name>
<proteinExistence type="predicted"/>
<dbReference type="EMBL" id="WSRQ01000001">
    <property type="protein sequence ID" value="MVX62238.1"/>
    <property type="molecule type" value="Genomic_DNA"/>
</dbReference>
<gene>
    <name evidence="1" type="ORF">GKZ28_00800</name>
</gene>
<dbReference type="Proteomes" id="UP000656077">
    <property type="component" value="Unassembled WGS sequence"/>
</dbReference>
<protein>
    <submittedName>
        <fullName evidence="1">Uncharacterized protein</fullName>
    </submittedName>
</protein>
<dbReference type="AlphaFoldDB" id="A0A964RIG8"/>
<accession>A0A964RIG8</accession>
<dbReference type="RefSeq" id="WP_160357684.1">
    <property type="nucleotide sequence ID" value="NZ_WSRQ01000001.1"/>
</dbReference>
<evidence type="ECO:0000313" key="2">
    <source>
        <dbReference type="Proteomes" id="UP000656077"/>
    </source>
</evidence>
<evidence type="ECO:0000313" key="1">
    <source>
        <dbReference type="EMBL" id="MVX62238.1"/>
    </source>
</evidence>
<reference evidence="1" key="1">
    <citation type="submission" date="2019-12" db="EMBL/GenBank/DDBJ databases">
        <title>Microbes associate with the intestines of laboratory mice.</title>
        <authorList>
            <person name="Navarre W."/>
            <person name="Wong E."/>
        </authorList>
    </citation>
    <scope>NUCLEOTIDE SEQUENCE</scope>
    <source>
        <strain evidence="1">NM79_F5</strain>
    </source>
</reference>
<comment type="caution">
    <text evidence="1">The sequence shown here is derived from an EMBL/GenBank/DDBJ whole genome shotgun (WGS) entry which is preliminary data.</text>
</comment>
<organism evidence="1 2">
    <name type="scientific">Clostridium chromiireducens</name>
    <dbReference type="NCBI Taxonomy" id="225345"/>
    <lineage>
        <taxon>Bacteria</taxon>
        <taxon>Bacillati</taxon>
        <taxon>Bacillota</taxon>
        <taxon>Clostridia</taxon>
        <taxon>Eubacteriales</taxon>
        <taxon>Clostridiaceae</taxon>
        <taxon>Clostridium</taxon>
    </lineage>
</organism>